<gene>
    <name evidence="3" type="ORF">LAUMK136_02596</name>
</gene>
<dbReference type="GO" id="GO:0008654">
    <property type="term" value="P:phospholipid biosynthetic process"/>
    <property type="evidence" value="ECO:0007669"/>
    <property type="project" value="InterPro"/>
</dbReference>
<dbReference type="Gene3D" id="3.40.50.720">
    <property type="entry name" value="NAD(P)-binding Rossmann-like Domain"/>
    <property type="match status" value="1"/>
</dbReference>
<dbReference type="PIRSF" id="PIRSF015578">
    <property type="entry name" value="Myoinos-ppht_syn"/>
    <property type="match status" value="1"/>
</dbReference>
<evidence type="ECO:0000256" key="1">
    <source>
        <dbReference type="ARBA" id="ARBA00010813"/>
    </source>
</evidence>
<protein>
    <recommendedName>
        <fullName evidence="2">Myo-inositol-1-phosphate synthase GAPDH-like domain-containing protein</fullName>
    </recommendedName>
</protein>
<dbReference type="Pfam" id="PF07994">
    <property type="entry name" value="NAD_binding_5"/>
    <property type="match status" value="1"/>
</dbReference>
<dbReference type="Gene3D" id="3.30.360.10">
    <property type="entry name" value="Dihydrodipicolinate Reductase, domain 2"/>
    <property type="match status" value="1"/>
</dbReference>
<dbReference type="PANTHER" id="PTHR11510">
    <property type="entry name" value="MYO-INOSITOL-1 PHOSPHATE SYNTHASE"/>
    <property type="match status" value="1"/>
</dbReference>
<dbReference type="InterPro" id="IPR013021">
    <property type="entry name" value="Myo-inos-1-P_Synthase_GAPDH"/>
</dbReference>
<evidence type="ECO:0000259" key="2">
    <source>
        <dbReference type="Pfam" id="PF01658"/>
    </source>
</evidence>
<evidence type="ECO:0000313" key="3">
    <source>
        <dbReference type="EMBL" id="VBA38682.1"/>
    </source>
</evidence>
<sequence>MLGASILCLEKLVFNAQHIDLLQRLATKDGAMDPYDTASRVTARPRCGVWLSGARGSVATTSIVGLYALSAGLIPETGCVTAAADFAGVPLPKYADFVVAGRDLSTTPLVKRAETLVEAGLLPHRVVAAVSDRLAATEDEIVGPSCVATPDPSTVGASTQAELIDRLSDAMGSFISRNALDVFVVIDVASTQPPVPDRPEYHDPDILRAALCEKDRMVLPASALTALAAIRNGAAYSCFTPSPSMGVAALRSLADDADILYGGQDAKTGQTLLRTVLAPMFASRAMIVNSWAGTNLLGGGDGATLADPVAAQSKLASKQRGIQQMLGGSVNAPLHIDYVPDLGETKVAWDHIHATGFLGGQITLQTIWSAPDSALAAPLVLDVARLLAMARLRGAHGVVGQLGFFFKEPWGSSTHSLAAQYEALVQWARSFATPVPADQ</sequence>
<accession>A0A498Q296</accession>
<organism evidence="3 4">
    <name type="scientific">Mycobacterium attenuatum</name>
    <dbReference type="NCBI Taxonomy" id="2341086"/>
    <lineage>
        <taxon>Bacteria</taxon>
        <taxon>Bacillati</taxon>
        <taxon>Actinomycetota</taxon>
        <taxon>Actinomycetes</taxon>
        <taxon>Mycobacteriales</taxon>
        <taxon>Mycobacteriaceae</taxon>
        <taxon>Mycobacterium</taxon>
    </lineage>
</organism>
<dbReference type="GO" id="GO:0004512">
    <property type="term" value="F:inositol-3-phosphate synthase activity"/>
    <property type="evidence" value="ECO:0007669"/>
    <property type="project" value="InterPro"/>
</dbReference>
<dbReference type="SUPFAM" id="SSF51735">
    <property type="entry name" value="NAD(P)-binding Rossmann-fold domains"/>
    <property type="match status" value="1"/>
</dbReference>
<dbReference type="Proteomes" id="UP000273307">
    <property type="component" value="Unassembled WGS sequence"/>
</dbReference>
<dbReference type="InterPro" id="IPR002587">
    <property type="entry name" value="Myo-inos-1-P_Synthase"/>
</dbReference>
<name>A0A498Q296_9MYCO</name>
<evidence type="ECO:0000313" key="4">
    <source>
        <dbReference type="Proteomes" id="UP000273307"/>
    </source>
</evidence>
<dbReference type="AlphaFoldDB" id="A0A498Q296"/>
<dbReference type="Pfam" id="PF01658">
    <property type="entry name" value="Inos-1-P_synth"/>
    <property type="match status" value="1"/>
</dbReference>
<feature type="domain" description="Myo-inositol-1-phosphate synthase GAPDH-like" evidence="2">
    <location>
        <begin position="269"/>
        <end position="373"/>
    </location>
</feature>
<dbReference type="SUPFAM" id="SSF55347">
    <property type="entry name" value="Glyceraldehyde-3-phosphate dehydrogenase-like, C-terminal domain"/>
    <property type="match status" value="1"/>
</dbReference>
<comment type="similarity">
    <text evidence="1">Belongs to the myo-inositol 1-phosphate synthase family.</text>
</comment>
<proteinExistence type="inferred from homology"/>
<reference evidence="3 4" key="1">
    <citation type="submission" date="2018-09" db="EMBL/GenBank/DDBJ databases">
        <authorList>
            <person name="Tagini F."/>
        </authorList>
    </citation>
    <scope>NUCLEOTIDE SEQUENCE [LARGE SCALE GENOMIC DNA]</scope>
    <source>
        <strain evidence="3 4">MK136</strain>
    </source>
</reference>
<dbReference type="EMBL" id="UPHP01000060">
    <property type="protein sequence ID" value="VBA38682.1"/>
    <property type="molecule type" value="Genomic_DNA"/>
</dbReference>
<keyword evidence="4" id="KW-1185">Reference proteome</keyword>
<dbReference type="InterPro" id="IPR036291">
    <property type="entry name" value="NAD(P)-bd_dom_sf"/>
</dbReference>
<dbReference type="GO" id="GO:0006021">
    <property type="term" value="P:inositol biosynthetic process"/>
    <property type="evidence" value="ECO:0007669"/>
    <property type="project" value="InterPro"/>
</dbReference>